<feature type="region of interest" description="Disordered" evidence="1">
    <location>
        <begin position="197"/>
        <end position="226"/>
    </location>
</feature>
<name>A0AAV8T2U1_9ROSI</name>
<feature type="chain" id="PRO_5043776311" description="Protein E6-like" evidence="2">
    <location>
        <begin position="24"/>
        <end position="226"/>
    </location>
</feature>
<reference evidence="3 4" key="1">
    <citation type="submission" date="2021-09" db="EMBL/GenBank/DDBJ databases">
        <title>Genomic insights and catalytic innovation underlie evolution of tropane alkaloids biosynthesis.</title>
        <authorList>
            <person name="Wang Y.-J."/>
            <person name="Tian T."/>
            <person name="Huang J.-P."/>
            <person name="Huang S.-X."/>
        </authorList>
    </citation>
    <scope>NUCLEOTIDE SEQUENCE [LARGE SCALE GENOMIC DNA]</scope>
    <source>
        <strain evidence="3">KIB-2018</strain>
        <tissue evidence="3">Leaf</tissue>
    </source>
</reference>
<proteinExistence type="predicted"/>
<keyword evidence="2" id="KW-0732">Signal</keyword>
<organism evidence="3 4">
    <name type="scientific">Erythroxylum novogranatense</name>
    <dbReference type="NCBI Taxonomy" id="1862640"/>
    <lineage>
        <taxon>Eukaryota</taxon>
        <taxon>Viridiplantae</taxon>
        <taxon>Streptophyta</taxon>
        <taxon>Embryophyta</taxon>
        <taxon>Tracheophyta</taxon>
        <taxon>Spermatophyta</taxon>
        <taxon>Magnoliopsida</taxon>
        <taxon>eudicotyledons</taxon>
        <taxon>Gunneridae</taxon>
        <taxon>Pentapetalae</taxon>
        <taxon>rosids</taxon>
        <taxon>fabids</taxon>
        <taxon>Malpighiales</taxon>
        <taxon>Erythroxylaceae</taxon>
        <taxon>Erythroxylum</taxon>
    </lineage>
</organism>
<evidence type="ECO:0000256" key="2">
    <source>
        <dbReference type="SAM" id="SignalP"/>
    </source>
</evidence>
<sequence>MASSPKFLSPLFLLILLSWKVHARESQFFSKFSASTVPTVAVNNGDKSNVEWTTVPSKEEDEQPSFLPESQSYGLYGEESKKVPTSTTTTKLGNELYRGSTYVPYTTGTNQETHATSNNNHINNYYENTNAFEEDQQENLGETSLQQTGYNPTNSNQNTNNNNYYYSDAYGNTEKQGMSDTRFLENGKYYHDVKNENKYYTNPNQNQNSGYNYDTSQVVQNEHYVP</sequence>
<dbReference type="InterPro" id="IPR040290">
    <property type="entry name" value="Prot_E6-like"/>
</dbReference>
<dbReference type="Proteomes" id="UP001159364">
    <property type="component" value="Linkage Group LG06"/>
</dbReference>
<comment type="caution">
    <text evidence="3">The sequence shown here is derived from an EMBL/GenBank/DDBJ whole genome shotgun (WGS) entry which is preliminary data.</text>
</comment>
<dbReference type="PANTHER" id="PTHR35274">
    <property type="entry name" value="E6-LIKE PROTEIN"/>
    <property type="match status" value="1"/>
</dbReference>
<evidence type="ECO:0000313" key="4">
    <source>
        <dbReference type="Proteomes" id="UP001159364"/>
    </source>
</evidence>
<protein>
    <recommendedName>
        <fullName evidence="5">Protein E6-like</fullName>
    </recommendedName>
</protein>
<feature type="region of interest" description="Disordered" evidence="1">
    <location>
        <begin position="54"/>
        <end position="88"/>
    </location>
</feature>
<gene>
    <name evidence="3" type="ORF">K2173_000755</name>
</gene>
<dbReference type="AlphaFoldDB" id="A0AAV8T2U1"/>
<dbReference type="EMBL" id="JAIWQS010000006">
    <property type="protein sequence ID" value="KAJ8761076.1"/>
    <property type="molecule type" value="Genomic_DNA"/>
</dbReference>
<dbReference type="PANTHER" id="PTHR35274:SF2">
    <property type="entry name" value="E6-LIKE PROTEIN"/>
    <property type="match status" value="1"/>
</dbReference>
<accession>A0AAV8T2U1</accession>
<evidence type="ECO:0000256" key="1">
    <source>
        <dbReference type="SAM" id="MobiDB-lite"/>
    </source>
</evidence>
<evidence type="ECO:0000313" key="3">
    <source>
        <dbReference type="EMBL" id="KAJ8761076.1"/>
    </source>
</evidence>
<feature type="compositionally biased region" description="Polar residues" evidence="1">
    <location>
        <begin position="198"/>
        <end position="220"/>
    </location>
</feature>
<keyword evidence="4" id="KW-1185">Reference proteome</keyword>
<feature type="signal peptide" evidence="2">
    <location>
        <begin position="1"/>
        <end position="23"/>
    </location>
</feature>
<evidence type="ECO:0008006" key="5">
    <source>
        <dbReference type="Google" id="ProtNLM"/>
    </source>
</evidence>